<feature type="region of interest" description="Disordered" evidence="1">
    <location>
        <begin position="305"/>
        <end position="334"/>
    </location>
</feature>
<gene>
    <name evidence="2" type="ORF">TCAP_04012</name>
</gene>
<comment type="caution">
    <text evidence="2">The sequence shown here is derived from an EMBL/GenBank/DDBJ whole genome shotgun (WGS) entry which is preliminary data.</text>
</comment>
<evidence type="ECO:0000256" key="1">
    <source>
        <dbReference type="SAM" id="MobiDB-lite"/>
    </source>
</evidence>
<organism evidence="2 3">
    <name type="scientific">Tolypocladium capitatum</name>
    <dbReference type="NCBI Taxonomy" id="45235"/>
    <lineage>
        <taxon>Eukaryota</taxon>
        <taxon>Fungi</taxon>
        <taxon>Dikarya</taxon>
        <taxon>Ascomycota</taxon>
        <taxon>Pezizomycotina</taxon>
        <taxon>Sordariomycetes</taxon>
        <taxon>Hypocreomycetidae</taxon>
        <taxon>Hypocreales</taxon>
        <taxon>Ophiocordycipitaceae</taxon>
        <taxon>Tolypocladium</taxon>
    </lineage>
</organism>
<dbReference type="Proteomes" id="UP000236621">
    <property type="component" value="Unassembled WGS sequence"/>
</dbReference>
<keyword evidence="3" id="KW-1185">Reference proteome</keyword>
<reference evidence="2 3" key="1">
    <citation type="submission" date="2017-08" db="EMBL/GenBank/DDBJ databases">
        <title>Harnessing the power of phylogenomics to disentangle the directionality and signatures of interkingdom host jumping in the parasitic fungal genus Tolypocladium.</title>
        <authorList>
            <person name="Quandt C.A."/>
            <person name="Patterson W."/>
            <person name="Spatafora J.W."/>
        </authorList>
    </citation>
    <scope>NUCLEOTIDE SEQUENCE [LARGE SCALE GENOMIC DNA]</scope>
    <source>
        <strain evidence="2 3">CBS 113982</strain>
    </source>
</reference>
<protein>
    <submittedName>
        <fullName evidence="2">Uncharacterized protein</fullName>
    </submittedName>
</protein>
<evidence type="ECO:0000313" key="3">
    <source>
        <dbReference type="Proteomes" id="UP000236621"/>
    </source>
</evidence>
<evidence type="ECO:0000313" key="2">
    <source>
        <dbReference type="EMBL" id="PNY26052.1"/>
    </source>
</evidence>
<dbReference type="AlphaFoldDB" id="A0A2K3QEV7"/>
<sequence>MQHAPSGRVVDRAAAAPAITGNGIRGRPGVGAAPAPRVFNAGGCPTQDMRTRHHSQVQAEPVTRRVTMPEPATCHRPQIRAWLPLARTPRHTRAVDMPDGRATTFETGRARSRRRRSGRAVVVLPARGRHTLVVWPSRGVVAGIAVAGRVATFASRRGLGSALQPSCARPWRLDSGGALYASRQRSSPHVESRSLLTGRDGTSILTHHSGLNRGVWETPPPLSPRVSLPPCGDTWGWRHRWCETGPCQTYAVLHAAQEPAGNDTGYICRHRVSGIEMDSRQALRHVERLRIFRVCEAASERRGSRSLVHRVPRIQQQASPDSPPSPRAAKPTMALPIKPRLAISERLSLAAKLTTTSTCPATTVKPSPAWTAD</sequence>
<accession>A0A2K3QEV7</accession>
<dbReference type="EMBL" id="NRSZ01000617">
    <property type="protein sequence ID" value="PNY26052.1"/>
    <property type="molecule type" value="Genomic_DNA"/>
</dbReference>
<name>A0A2K3QEV7_9HYPO</name>
<proteinExistence type="predicted"/>